<accession>A0A916NHT1</accession>
<dbReference type="Pfam" id="PF02586">
    <property type="entry name" value="SRAP"/>
    <property type="match status" value="1"/>
</dbReference>
<dbReference type="Proteomes" id="UP000693672">
    <property type="component" value="Unassembled WGS sequence"/>
</dbReference>
<dbReference type="PANTHER" id="PTHR13604:SF0">
    <property type="entry name" value="ABASIC SITE PROCESSING PROTEIN HMCES"/>
    <property type="match status" value="1"/>
</dbReference>
<evidence type="ECO:0000313" key="3">
    <source>
        <dbReference type="Proteomes" id="UP000693672"/>
    </source>
</evidence>
<dbReference type="EMBL" id="CAJVAS010000004">
    <property type="protein sequence ID" value="CAG7611968.1"/>
    <property type="molecule type" value="Genomic_DNA"/>
</dbReference>
<dbReference type="PANTHER" id="PTHR13604">
    <property type="entry name" value="DC12-RELATED"/>
    <property type="match status" value="1"/>
</dbReference>
<dbReference type="InterPro" id="IPR003738">
    <property type="entry name" value="SRAP"/>
</dbReference>
<evidence type="ECO:0000313" key="2">
    <source>
        <dbReference type="EMBL" id="CAG7611968.1"/>
    </source>
</evidence>
<evidence type="ECO:0000256" key="1">
    <source>
        <dbReference type="RuleBase" id="RU364100"/>
    </source>
</evidence>
<protein>
    <recommendedName>
        <fullName evidence="1">Abasic site processing protein</fullName>
        <ecNumber evidence="1">3.4.-.-</ecNumber>
    </recommendedName>
</protein>
<organism evidence="2 3">
    <name type="scientific">Paenibacillus solanacearum</name>
    <dbReference type="NCBI Taxonomy" id="2048548"/>
    <lineage>
        <taxon>Bacteria</taxon>
        <taxon>Bacillati</taxon>
        <taxon>Bacillota</taxon>
        <taxon>Bacilli</taxon>
        <taxon>Bacillales</taxon>
        <taxon>Paenibacillaceae</taxon>
        <taxon>Paenibacillus</taxon>
    </lineage>
</organism>
<comment type="caution">
    <text evidence="2">The sequence shown here is derived from an EMBL/GenBank/DDBJ whole genome shotgun (WGS) entry which is preliminary data.</text>
</comment>
<comment type="similarity">
    <text evidence="1">Belongs to the SOS response-associated peptidase family.</text>
</comment>
<dbReference type="EC" id="3.4.-.-" evidence="1"/>
<dbReference type="GO" id="GO:0106300">
    <property type="term" value="P:protein-DNA covalent cross-linking repair"/>
    <property type="evidence" value="ECO:0007669"/>
    <property type="project" value="InterPro"/>
</dbReference>
<sequence length="231" mass="26280">MCGRYTITVSWDELMLHFMLDRRMAKYAPRYNAAPGQWIPAIIGSDLDGAAPEQALGRLGELRWGLVPSWAKDDKSAARMINARSETAAEKPSFRTLLKSKRCIIPADGFYEWARIGEVKQPYRMTLKDGGLFGMAGLYDTWMTPDGEKLHTCTILTTAANELVSGIHERMPVILDREGVRTWLNRRIREERELMPLLAPYPASEMRMYEVSPKVGRVQYDEPDCVEPAVR</sequence>
<dbReference type="AlphaFoldDB" id="A0A916NHT1"/>
<dbReference type="GO" id="GO:0006508">
    <property type="term" value="P:proteolysis"/>
    <property type="evidence" value="ECO:0007669"/>
    <property type="project" value="UniProtKB-KW"/>
</dbReference>
<dbReference type="GO" id="GO:0008233">
    <property type="term" value="F:peptidase activity"/>
    <property type="evidence" value="ECO:0007669"/>
    <property type="project" value="UniProtKB-KW"/>
</dbReference>
<gene>
    <name evidence="2" type="primary">yedK</name>
    <name evidence="2" type="ORF">PAESOLCIP111_01462</name>
</gene>
<keyword evidence="3" id="KW-1185">Reference proteome</keyword>
<keyword evidence="1 2" id="KW-0378">Hydrolase</keyword>
<reference evidence="2" key="1">
    <citation type="submission" date="2021-06" db="EMBL/GenBank/DDBJ databases">
        <authorList>
            <person name="Criscuolo A."/>
        </authorList>
    </citation>
    <scope>NUCLEOTIDE SEQUENCE</scope>
    <source>
        <strain evidence="2">CIP111600</strain>
    </source>
</reference>
<proteinExistence type="inferred from homology"/>
<name>A0A916NHT1_9BACL</name>
<dbReference type="GO" id="GO:0003697">
    <property type="term" value="F:single-stranded DNA binding"/>
    <property type="evidence" value="ECO:0007669"/>
    <property type="project" value="InterPro"/>
</dbReference>
<dbReference type="RefSeq" id="WP_218091261.1">
    <property type="nucleotide sequence ID" value="NZ_CAJVAS010000004.1"/>
</dbReference>
<keyword evidence="1" id="KW-0645">Protease</keyword>